<dbReference type="Gene3D" id="1.10.260.40">
    <property type="entry name" value="lambda repressor-like DNA-binding domains"/>
    <property type="match status" value="1"/>
</dbReference>
<dbReference type="PROSITE" id="PS50943">
    <property type="entry name" value="HTH_CROC1"/>
    <property type="match status" value="1"/>
</dbReference>
<dbReference type="GO" id="GO:0003677">
    <property type="term" value="F:DNA binding"/>
    <property type="evidence" value="ECO:0007669"/>
    <property type="project" value="UniProtKB-KW"/>
</dbReference>
<dbReference type="RefSeq" id="WP_122100942.1">
    <property type="nucleotide sequence ID" value="NZ_RFLY01000005.1"/>
</dbReference>
<comment type="caution">
    <text evidence="3">The sequence shown here is derived from an EMBL/GenBank/DDBJ whole genome shotgun (WGS) entry which is preliminary data.</text>
</comment>
<feature type="domain" description="HTH cro/C1-type" evidence="2">
    <location>
        <begin position="26"/>
        <end position="80"/>
    </location>
</feature>
<dbReference type="SUPFAM" id="SSF47413">
    <property type="entry name" value="lambda repressor-like DNA-binding domains"/>
    <property type="match status" value="1"/>
</dbReference>
<evidence type="ECO:0000313" key="4">
    <source>
        <dbReference type="Proteomes" id="UP000275012"/>
    </source>
</evidence>
<dbReference type="InterPro" id="IPR010982">
    <property type="entry name" value="Lambda_DNA-bd_dom_sf"/>
</dbReference>
<dbReference type="OrthoDB" id="3034420at2"/>
<proteinExistence type="predicted"/>
<evidence type="ECO:0000259" key="2">
    <source>
        <dbReference type="PROSITE" id="PS50943"/>
    </source>
</evidence>
<dbReference type="SMART" id="SM00530">
    <property type="entry name" value="HTH_XRE"/>
    <property type="match status" value="1"/>
</dbReference>
<accession>A0A3M2I017</accession>
<keyword evidence="1" id="KW-0238">DNA-binding</keyword>
<organism evidence="3 4">
    <name type="scientific">Solilutibacter pythonis</name>
    <dbReference type="NCBI Taxonomy" id="2483112"/>
    <lineage>
        <taxon>Bacteria</taxon>
        <taxon>Pseudomonadati</taxon>
        <taxon>Pseudomonadota</taxon>
        <taxon>Gammaproteobacteria</taxon>
        <taxon>Lysobacterales</taxon>
        <taxon>Lysobacteraceae</taxon>
        <taxon>Solilutibacter</taxon>
    </lineage>
</organism>
<evidence type="ECO:0000256" key="1">
    <source>
        <dbReference type="ARBA" id="ARBA00023125"/>
    </source>
</evidence>
<gene>
    <name evidence="3" type="ORF">EBB59_04380</name>
</gene>
<dbReference type="AlphaFoldDB" id="A0A3M2I017"/>
<evidence type="ECO:0000313" key="3">
    <source>
        <dbReference type="EMBL" id="RMH93493.1"/>
    </source>
</evidence>
<protein>
    <submittedName>
        <fullName evidence="3">Helix-turn-helix domain-containing protein</fullName>
    </submittedName>
</protein>
<name>A0A3M2I017_9GAMM</name>
<keyword evidence="4" id="KW-1185">Reference proteome</keyword>
<dbReference type="PANTHER" id="PTHR46558:SF11">
    <property type="entry name" value="HTH-TYPE TRANSCRIPTIONAL REGULATOR XRE"/>
    <property type="match status" value="1"/>
</dbReference>
<dbReference type="EMBL" id="RFLY01000005">
    <property type="protein sequence ID" value="RMH93493.1"/>
    <property type="molecule type" value="Genomic_DNA"/>
</dbReference>
<dbReference type="CDD" id="cd00093">
    <property type="entry name" value="HTH_XRE"/>
    <property type="match status" value="1"/>
</dbReference>
<dbReference type="InterPro" id="IPR001387">
    <property type="entry name" value="Cro/C1-type_HTH"/>
</dbReference>
<reference evidence="3 4" key="1">
    <citation type="submission" date="2018-10" db="EMBL/GenBank/DDBJ databases">
        <title>Proposal of Lysobacter pythonis sp. nov. isolated from royal pythons (Python regius).</title>
        <authorList>
            <person name="Hans-Juergen B."/>
            <person name="Huptas C."/>
            <person name="Sandra B."/>
            <person name="Igor L."/>
            <person name="Joachim S."/>
            <person name="Siegfried S."/>
            <person name="Mareike W."/>
            <person name="Peter K."/>
        </authorList>
    </citation>
    <scope>NUCLEOTIDE SEQUENCE [LARGE SCALE GENOMIC DNA]</scope>
    <source>
        <strain evidence="3 4">4284/11</strain>
    </source>
</reference>
<sequence length="129" mass="14183">MLDLPAHSPDHAMKDPDFYRQLGRQIAQRRKALGLTQTDLAEHLGIAQQTMAHYEGGTARIAVAMLPTVARVLDVSIEELIGTPAKRTAGKRGPASKLQQQLERISQLPRARQRIVSEVLDSLLAQAGR</sequence>
<dbReference type="Proteomes" id="UP000275012">
    <property type="component" value="Unassembled WGS sequence"/>
</dbReference>
<dbReference type="Pfam" id="PF01381">
    <property type="entry name" value="HTH_3"/>
    <property type="match status" value="1"/>
</dbReference>
<dbReference type="PANTHER" id="PTHR46558">
    <property type="entry name" value="TRACRIPTIONAL REGULATORY PROTEIN-RELATED-RELATED"/>
    <property type="match status" value="1"/>
</dbReference>